<comment type="caution">
    <text evidence="2">The sequence shown here is derived from an EMBL/GenBank/DDBJ whole genome shotgun (WGS) entry which is preliminary data.</text>
</comment>
<evidence type="ECO:0000313" key="2">
    <source>
        <dbReference type="EMBL" id="KAG7384863.1"/>
    </source>
</evidence>
<name>A0A8T1VY57_9STRA</name>
<dbReference type="AlphaFoldDB" id="A0A8T1VY57"/>
<protein>
    <submittedName>
        <fullName evidence="2">Uncharacterized protein</fullName>
    </submittedName>
</protein>
<organism evidence="2 3">
    <name type="scientific">Phytophthora pseudosyringae</name>
    <dbReference type="NCBI Taxonomy" id="221518"/>
    <lineage>
        <taxon>Eukaryota</taxon>
        <taxon>Sar</taxon>
        <taxon>Stramenopiles</taxon>
        <taxon>Oomycota</taxon>
        <taxon>Peronosporomycetes</taxon>
        <taxon>Peronosporales</taxon>
        <taxon>Peronosporaceae</taxon>
        <taxon>Phytophthora</taxon>
    </lineage>
</organism>
<evidence type="ECO:0000256" key="1">
    <source>
        <dbReference type="SAM" id="MobiDB-lite"/>
    </source>
</evidence>
<accession>A0A8T1VY57</accession>
<dbReference type="OrthoDB" id="10390438at2759"/>
<reference evidence="2" key="1">
    <citation type="submission" date="2021-02" db="EMBL/GenBank/DDBJ databases">
        <authorList>
            <person name="Palmer J.M."/>
        </authorList>
    </citation>
    <scope>NUCLEOTIDE SEQUENCE</scope>
    <source>
        <strain evidence="2">SCRP734</strain>
    </source>
</reference>
<dbReference type="EMBL" id="JAGDFM010000136">
    <property type="protein sequence ID" value="KAG7384863.1"/>
    <property type="molecule type" value="Genomic_DNA"/>
</dbReference>
<dbReference type="Proteomes" id="UP000694044">
    <property type="component" value="Unassembled WGS sequence"/>
</dbReference>
<evidence type="ECO:0000313" key="3">
    <source>
        <dbReference type="Proteomes" id="UP000694044"/>
    </source>
</evidence>
<proteinExistence type="predicted"/>
<gene>
    <name evidence="2" type="ORF">PHYPSEUDO_002178</name>
</gene>
<keyword evidence="3" id="KW-1185">Reference proteome</keyword>
<feature type="region of interest" description="Disordered" evidence="1">
    <location>
        <begin position="1"/>
        <end position="36"/>
    </location>
</feature>
<sequence>MAVDEHSPLPASSQDDPVAQPVHKKQHVSSDAAPLDPQAIDSFIRDGFVLLRGAFSASAAQKSRELIWTRLAGDGITQDSSTWVERHGIPELYTTEDDPARTTPRGATW</sequence>